<evidence type="ECO:0000313" key="2">
    <source>
        <dbReference type="EMBL" id="VEL43283.1"/>
    </source>
</evidence>
<feature type="region of interest" description="Disordered" evidence="1">
    <location>
        <begin position="1"/>
        <end position="24"/>
    </location>
</feature>
<dbReference type="AlphaFoldDB" id="A0A3S5B8Q0"/>
<name>A0A3S5B8Q0_9PLAT</name>
<evidence type="ECO:0000256" key="1">
    <source>
        <dbReference type="SAM" id="MobiDB-lite"/>
    </source>
</evidence>
<gene>
    <name evidence="2" type="ORF">PXEA_LOCUS36723</name>
</gene>
<feature type="region of interest" description="Disordered" evidence="1">
    <location>
        <begin position="80"/>
        <end position="109"/>
    </location>
</feature>
<organism evidence="2 3">
    <name type="scientific">Protopolystoma xenopodis</name>
    <dbReference type="NCBI Taxonomy" id="117903"/>
    <lineage>
        <taxon>Eukaryota</taxon>
        <taxon>Metazoa</taxon>
        <taxon>Spiralia</taxon>
        <taxon>Lophotrochozoa</taxon>
        <taxon>Platyhelminthes</taxon>
        <taxon>Monogenea</taxon>
        <taxon>Polyopisthocotylea</taxon>
        <taxon>Polystomatidea</taxon>
        <taxon>Polystomatidae</taxon>
        <taxon>Protopolystoma</taxon>
    </lineage>
</organism>
<proteinExistence type="predicted"/>
<keyword evidence="3" id="KW-1185">Reference proteome</keyword>
<comment type="caution">
    <text evidence="2">The sequence shown here is derived from an EMBL/GenBank/DDBJ whole genome shotgun (WGS) entry which is preliminary data.</text>
</comment>
<evidence type="ECO:0000313" key="3">
    <source>
        <dbReference type="Proteomes" id="UP000784294"/>
    </source>
</evidence>
<dbReference type="EMBL" id="CAAALY010280122">
    <property type="protein sequence ID" value="VEL43283.1"/>
    <property type="molecule type" value="Genomic_DNA"/>
</dbReference>
<protein>
    <submittedName>
        <fullName evidence="2">Uncharacterized protein</fullName>
    </submittedName>
</protein>
<accession>A0A3S5B8Q0</accession>
<dbReference type="Proteomes" id="UP000784294">
    <property type="component" value="Unassembled WGS sequence"/>
</dbReference>
<sequence>MSSKALPRSVTPVARPQQINENQLQASCPLASEYSLSDIISWELPRGRILLGQAASVINVSAKNIFGGLDDMICTLEQHNSKLSSDQASHKRRSRRQAGMDQEAYSRNA</sequence>
<reference evidence="2" key="1">
    <citation type="submission" date="2018-11" db="EMBL/GenBank/DDBJ databases">
        <authorList>
            <consortium name="Pathogen Informatics"/>
        </authorList>
    </citation>
    <scope>NUCLEOTIDE SEQUENCE</scope>
</reference>